<dbReference type="SUPFAM" id="SSF55073">
    <property type="entry name" value="Nucleotide cyclase"/>
    <property type="match status" value="1"/>
</dbReference>
<dbReference type="InterPro" id="IPR052163">
    <property type="entry name" value="DGC-Regulatory_Protein"/>
</dbReference>
<reference evidence="3 4" key="1">
    <citation type="submission" date="2016-10" db="EMBL/GenBank/DDBJ databases">
        <authorList>
            <person name="de Groot N.N."/>
        </authorList>
    </citation>
    <scope>NUCLEOTIDE SEQUENCE [LARGE SCALE GENOMIC DNA]</scope>
    <source>
        <strain evidence="3 4">DSM 23995</strain>
    </source>
</reference>
<feature type="transmembrane region" description="Helical" evidence="1">
    <location>
        <begin position="288"/>
        <end position="311"/>
    </location>
</feature>
<protein>
    <submittedName>
        <fullName evidence="3">Diguanylate cyclase (GGDEF) domain-containing protein</fullName>
    </submittedName>
</protein>
<keyword evidence="1" id="KW-0472">Membrane</keyword>
<proteinExistence type="predicted"/>
<dbReference type="EMBL" id="FONT01000002">
    <property type="protein sequence ID" value="SFE58446.1"/>
    <property type="molecule type" value="Genomic_DNA"/>
</dbReference>
<accession>A0A1I2BQK5</accession>
<keyword evidence="1" id="KW-1133">Transmembrane helix</keyword>
<evidence type="ECO:0000259" key="2">
    <source>
        <dbReference type="PROSITE" id="PS50887"/>
    </source>
</evidence>
<dbReference type="InterPro" id="IPR043128">
    <property type="entry name" value="Rev_trsase/Diguanyl_cyclase"/>
</dbReference>
<dbReference type="CDD" id="cd01949">
    <property type="entry name" value="GGDEF"/>
    <property type="match status" value="1"/>
</dbReference>
<dbReference type="InterPro" id="IPR000160">
    <property type="entry name" value="GGDEF_dom"/>
</dbReference>
<dbReference type="PROSITE" id="PS50887">
    <property type="entry name" value="GGDEF"/>
    <property type="match status" value="1"/>
</dbReference>
<evidence type="ECO:0000256" key="1">
    <source>
        <dbReference type="SAM" id="Phobius"/>
    </source>
</evidence>
<dbReference type="Proteomes" id="UP000199516">
    <property type="component" value="Unassembled WGS sequence"/>
</dbReference>
<organism evidence="3 4">
    <name type="scientific">Alteribacillus iranensis</name>
    <dbReference type="NCBI Taxonomy" id="930128"/>
    <lineage>
        <taxon>Bacteria</taxon>
        <taxon>Bacillati</taxon>
        <taxon>Bacillota</taxon>
        <taxon>Bacilli</taxon>
        <taxon>Bacillales</taxon>
        <taxon>Bacillaceae</taxon>
        <taxon>Alteribacillus</taxon>
    </lineage>
</organism>
<dbReference type="PANTHER" id="PTHR46663:SF4">
    <property type="entry name" value="DIGUANYLATE CYCLASE DGCT-RELATED"/>
    <property type="match status" value="1"/>
</dbReference>
<dbReference type="PANTHER" id="PTHR46663">
    <property type="entry name" value="DIGUANYLATE CYCLASE DGCT-RELATED"/>
    <property type="match status" value="1"/>
</dbReference>
<evidence type="ECO:0000313" key="3">
    <source>
        <dbReference type="EMBL" id="SFE58446.1"/>
    </source>
</evidence>
<sequence length="487" mass="55827">MIGFALFISIGLSAIDQQRLEEQAVKHNQSQVQQTEEMVTSSLHSFEKAHYLFEEETASKMQENTYRLLDKYKDNPHFDEWDFEQLEQQLGMDIYILDTENVITHSSFPDDIGLDFEACCEKLASVLNERREAGHFFHDGMDIEQETGEVKKYSYMATPDKQYMIELGYSVEESQIFEEFNFFRVMENLADQYDSIYDIHVLNIGGYSLGEPVDEARLSPERREAFEKTYATKQPSEVEEEWKGEPAIYRYTPYESKVDNGTTKNKVLEIVYNNNELQSVLEENRNNFYMTLVIVLTVATALALLISHWIAKPMHMAFHDSLTGLKNRAAFNDFLRSQLRQKSQETALIMVDLDNFKAVNDTLGHDRGDVLLKQIAFHLSSTIRKGDTPFRLGGDEFMIIMPHTNREEAESAAARVISDIQHSIETDHSLSMLNVTASAGIAIAPEHGKDPDVLFKKADSALYASKEKGKNQYHVYEEDGYEEDETG</sequence>
<dbReference type="SMART" id="SM00267">
    <property type="entry name" value="GGDEF"/>
    <property type="match status" value="1"/>
</dbReference>
<name>A0A1I2BQK5_9BACI</name>
<dbReference type="NCBIfam" id="TIGR00254">
    <property type="entry name" value="GGDEF"/>
    <property type="match status" value="1"/>
</dbReference>
<keyword evidence="4" id="KW-1185">Reference proteome</keyword>
<dbReference type="Pfam" id="PF00990">
    <property type="entry name" value="GGDEF"/>
    <property type="match status" value="1"/>
</dbReference>
<evidence type="ECO:0000313" key="4">
    <source>
        <dbReference type="Proteomes" id="UP000199516"/>
    </source>
</evidence>
<feature type="domain" description="GGDEF" evidence="2">
    <location>
        <begin position="344"/>
        <end position="478"/>
    </location>
</feature>
<dbReference type="InterPro" id="IPR029787">
    <property type="entry name" value="Nucleotide_cyclase"/>
</dbReference>
<dbReference type="Gene3D" id="3.30.70.270">
    <property type="match status" value="1"/>
</dbReference>
<dbReference type="AlphaFoldDB" id="A0A1I2BQK5"/>
<dbReference type="STRING" id="930128.SAMN05192532_102452"/>
<gene>
    <name evidence="3" type="ORF">SAMN05192532_102452</name>
</gene>
<dbReference type="FunFam" id="3.30.70.270:FF:000001">
    <property type="entry name" value="Diguanylate cyclase domain protein"/>
    <property type="match status" value="1"/>
</dbReference>
<keyword evidence="1" id="KW-0812">Transmembrane</keyword>